<feature type="domain" description="HTH cro/C1-type" evidence="1">
    <location>
        <begin position="3"/>
        <end position="35"/>
    </location>
</feature>
<comment type="caution">
    <text evidence="2">The sequence shown here is derived from an EMBL/GenBank/DDBJ whole genome shotgun (WGS) entry which is preliminary data.</text>
</comment>
<dbReference type="CDD" id="cd00093">
    <property type="entry name" value="HTH_XRE"/>
    <property type="match status" value="1"/>
</dbReference>
<dbReference type="OrthoDB" id="4559966at2"/>
<dbReference type="GO" id="GO:0003677">
    <property type="term" value="F:DNA binding"/>
    <property type="evidence" value="ECO:0007669"/>
    <property type="project" value="InterPro"/>
</dbReference>
<dbReference type="PROSITE" id="PS50943">
    <property type="entry name" value="HTH_CROC1"/>
    <property type="match status" value="1"/>
</dbReference>
<dbReference type="Gene3D" id="1.10.260.40">
    <property type="entry name" value="lambda repressor-like DNA-binding domains"/>
    <property type="match status" value="1"/>
</dbReference>
<accession>A0A3A4K6S9</accession>
<evidence type="ECO:0000259" key="1">
    <source>
        <dbReference type="PROSITE" id="PS50943"/>
    </source>
</evidence>
<name>A0A3A4K6S9_9NOCA</name>
<reference evidence="2 3" key="1">
    <citation type="submission" date="2018-09" db="EMBL/GenBank/DDBJ databases">
        <title>YIM PH21274 draft genome.</title>
        <authorList>
            <person name="Miao C."/>
        </authorList>
    </citation>
    <scope>NUCLEOTIDE SEQUENCE [LARGE SCALE GENOMIC DNA]</scope>
    <source>
        <strain evidence="2 3">YIM PH 21724</strain>
    </source>
</reference>
<dbReference type="Proteomes" id="UP000266677">
    <property type="component" value="Unassembled WGS sequence"/>
</dbReference>
<dbReference type="EMBL" id="QZFU01000016">
    <property type="protein sequence ID" value="RJO76799.1"/>
    <property type="molecule type" value="Genomic_DNA"/>
</dbReference>
<protein>
    <submittedName>
        <fullName evidence="2">XRE family transcriptional regulator</fullName>
    </submittedName>
</protein>
<dbReference type="AlphaFoldDB" id="A0A3A4K6S9"/>
<proteinExistence type="predicted"/>
<keyword evidence="3" id="KW-1185">Reference proteome</keyword>
<dbReference type="InterPro" id="IPR010982">
    <property type="entry name" value="Lambda_DNA-bd_dom_sf"/>
</dbReference>
<dbReference type="InterPro" id="IPR001387">
    <property type="entry name" value="Cro/C1-type_HTH"/>
</dbReference>
<dbReference type="Pfam" id="PF01381">
    <property type="entry name" value="HTH_3"/>
    <property type="match status" value="1"/>
</dbReference>
<dbReference type="RefSeq" id="WP_120039719.1">
    <property type="nucleotide sequence ID" value="NZ_QZFU01000016.1"/>
</dbReference>
<gene>
    <name evidence="2" type="ORF">D5S18_11190</name>
</gene>
<evidence type="ECO:0000313" key="2">
    <source>
        <dbReference type="EMBL" id="RJO76799.1"/>
    </source>
</evidence>
<organism evidence="2 3">
    <name type="scientific">Nocardia panacis</name>
    <dbReference type="NCBI Taxonomy" id="2340916"/>
    <lineage>
        <taxon>Bacteria</taxon>
        <taxon>Bacillati</taxon>
        <taxon>Actinomycetota</taxon>
        <taxon>Actinomycetes</taxon>
        <taxon>Mycobacteriales</taxon>
        <taxon>Nocardiaceae</taxon>
        <taxon>Nocardia</taxon>
    </lineage>
</organism>
<evidence type="ECO:0000313" key="3">
    <source>
        <dbReference type="Proteomes" id="UP000266677"/>
    </source>
</evidence>
<dbReference type="SUPFAM" id="SSF47413">
    <property type="entry name" value="lambda repressor-like DNA-binding domains"/>
    <property type="match status" value="1"/>
</dbReference>
<sequence length="48" mass="5470">MGVSTIQRFENGERSPDMPQLHALCAALRIPMRELVARALRDVEHPEQ</sequence>